<keyword evidence="3 5" id="KW-0067">ATP-binding</keyword>
<organism evidence="5 6">
    <name type="scientific">Ruminococcus flavefaciens</name>
    <dbReference type="NCBI Taxonomy" id="1265"/>
    <lineage>
        <taxon>Bacteria</taxon>
        <taxon>Bacillati</taxon>
        <taxon>Bacillota</taxon>
        <taxon>Clostridia</taxon>
        <taxon>Eubacteriales</taxon>
        <taxon>Oscillospiraceae</taxon>
        <taxon>Ruminococcus</taxon>
    </lineage>
</organism>
<dbReference type="InterPro" id="IPR017871">
    <property type="entry name" value="ABC_transporter-like_CS"/>
</dbReference>
<evidence type="ECO:0000313" key="6">
    <source>
        <dbReference type="Proteomes" id="UP000245720"/>
    </source>
</evidence>
<dbReference type="EMBL" id="QGDI01000008">
    <property type="protein sequence ID" value="PWJ11895.1"/>
    <property type="molecule type" value="Genomic_DNA"/>
</dbReference>
<dbReference type="CDD" id="cd03255">
    <property type="entry name" value="ABC_MJ0796_LolCDE_FtsE"/>
    <property type="match status" value="1"/>
</dbReference>
<dbReference type="FunFam" id="3.40.50.300:FF:000032">
    <property type="entry name" value="Export ABC transporter ATP-binding protein"/>
    <property type="match status" value="1"/>
</dbReference>
<accession>A0A315XWY1</accession>
<dbReference type="GO" id="GO:0022857">
    <property type="term" value="F:transmembrane transporter activity"/>
    <property type="evidence" value="ECO:0007669"/>
    <property type="project" value="TreeGrafter"/>
</dbReference>
<dbReference type="GO" id="GO:0005886">
    <property type="term" value="C:plasma membrane"/>
    <property type="evidence" value="ECO:0007669"/>
    <property type="project" value="TreeGrafter"/>
</dbReference>
<dbReference type="AlphaFoldDB" id="A0A315XWY1"/>
<dbReference type="SUPFAM" id="SSF52540">
    <property type="entry name" value="P-loop containing nucleoside triphosphate hydrolases"/>
    <property type="match status" value="1"/>
</dbReference>
<dbReference type="STRING" id="1265.SAMN02910280_2276"/>
<dbReference type="Proteomes" id="UP000245720">
    <property type="component" value="Unassembled WGS sequence"/>
</dbReference>
<proteinExistence type="predicted"/>
<evidence type="ECO:0000259" key="4">
    <source>
        <dbReference type="PROSITE" id="PS50893"/>
    </source>
</evidence>
<dbReference type="RefSeq" id="WP_109726915.1">
    <property type="nucleotide sequence ID" value="NZ_QGDI01000008.1"/>
</dbReference>
<dbReference type="InterPro" id="IPR027417">
    <property type="entry name" value="P-loop_NTPase"/>
</dbReference>
<evidence type="ECO:0000313" key="5">
    <source>
        <dbReference type="EMBL" id="PWJ11895.1"/>
    </source>
</evidence>
<dbReference type="InterPro" id="IPR003593">
    <property type="entry name" value="AAA+_ATPase"/>
</dbReference>
<gene>
    <name evidence="5" type="ORF">IE37_02159</name>
</gene>
<dbReference type="InterPro" id="IPR015854">
    <property type="entry name" value="ABC_transpr_LolD-like"/>
</dbReference>
<dbReference type="PROSITE" id="PS00211">
    <property type="entry name" value="ABC_TRANSPORTER_1"/>
    <property type="match status" value="1"/>
</dbReference>
<evidence type="ECO:0000256" key="1">
    <source>
        <dbReference type="ARBA" id="ARBA00022448"/>
    </source>
</evidence>
<dbReference type="PANTHER" id="PTHR24220">
    <property type="entry name" value="IMPORT ATP-BINDING PROTEIN"/>
    <property type="match status" value="1"/>
</dbReference>
<dbReference type="GO" id="GO:0016887">
    <property type="term" value="F:ATP hydrolysis activity"/>
    <property type="evidence" value="ECO:0007669"/>
    <property type="project" value="InterPro"/>
</dbReference>
<dbReference type="OrthoDB" id="9802264at2"/>
<comment type="caution">
    <text evidence="5">The sequence shown here is derived from an EMBL/GenBank/DDBJ whole genome shotgun (WGS) entry which is preliminary data.</text>
</comment>
<protein>
    <submittedName>
        <fullName evidence="5">Putative ABC transport system ATP-binding protein</fullName>
    </submittedName>
</protein>
<keyword evidence="1" id="KW-0813">Transport</keyword>
<feature type="domain" description="ABC transporter" evidence="4">
    <location>
        <begin position="7"/>
        <end position="224"/>
    </location>
</feature>
<dbReference type="InterPro" id="IPR003439">
    <property type="entry name" value="ABC_transporter-like_ATP-bd"/>
</dbReference>
<dbReference type="PROSITE" id="PS50893">
    <property type="entry name" value="ABC_TRANSPORTER_2"/>
    <property type="match status" value="1"/>
</dbReference>
<dbReference type="GO" id="GO:0098796">
    <property type="term" value="C:membrane protein complex"/>
    <property type="evidence" value="ECO:0007669"/>
    <property type="project" value="UniProtKB-ARBA"/>
</dbReference>
<evidence type="ECO:0000256" key="3">
    <source>
        <dbReference type="ARBA" id="ARBA00022840"/>
    </source>
</evidence>
<dbReference type="Pfam" id="PF00005">
    <property type="entry name" value="ABC_tran"/>
    <property type="match status" value="1"/>
</dbReference>
<keyword evidence="2" id="KW-0547">Nucleotide-binding</keyword>
<dbReference type="Gene3D" id="3.40.50.300">
    <property type="entry name" value="P-loop containing nucleotide triphosphate hydrolases"/>
    <property type="match status" value="1"/>
</dbReference>
<sequence length="224" mass="24666">MGNDIILKTEKLTKQYGEGENAFLAIKGIDLEVRKGEFVAITGESGSGKTTLLNCLGSLDRPTSGSIIFDGRDITGLSDNALSAYRRRSIGFIFQNFNLIPVLNVEENIVLPLNLDNTPPDMAYLDELLRLTGLESKRRNFPHELSGGQQQRVAFARALVHKPQLILADEPTGNLDSKNSREIISILKNSIKKYDQTLILITHDGSIAAQADRICRITDGVLSE</sequence>
<name>A0A315XWY1_RUMFL</name>
<reference evidence="5 6" key="1">
    <citation type="submission" date="2018-05" db="EMBL/GenBank/DDBJ databases">
        <title>The Hungate 1000. A catalogue of reference genomes from the rumen microbiome.</title>
        <authorList>
            <person name="Kelly W."/>
        </authorList>
    </citation>
    <scope>NUCLEOTIDE SEQUENCE [LARGE SCALE GENOMIC DNA]</scope>
    <source>
        <strain evidence="5 6">SAb67</strain>
    </source>
</reference>
<dbReference type="SMART" id="SM00382">
    <property type="entry name" value="AAA"/>
    <property type="match status" value="1"/>
</dbReference>
<evidence type="ECO:0000256" key="2">
    <source>
        <dbReference type="ARBA" id="ARBA00022741"/>
    </source>
</evidence>
<dbReference type="InterPro" id="IPR017911">
    <property type="entry name" value="MacB-like_ATP-bd"/>
</dbReference>
<dbReference type="GO" id="GO:0005524">
    <property type="term" value="F:ATP binding"/>
    <property type="evidence" value="ECO:0007669"/>
    <property type="project" value="UniProtKB-KW"/>
</dbReference>